<dbReference type="PANTHER" id="PTHR19879">
    <property type="entry name" value="TRANSCRIPTION INITIATION FACTOR TFIID"/>
    <property type="match status" value="1"/>
</dbReference>
<evidence type="ECO:0000313" key="4">
    <source>
        <dbReference type="EMBL" id="ORX68558.1"/>
    </source>
</evidence>
<dbReference type="SMART" id="SM00320">
    <property type="entry name" value="WD40"/>
    <property type="match status" value="7"/>
</dbReference>
<evidence type="ECO:0000256" key="3">
    <source>
        <dbReference type="PROSITE-ProRule" id="PRU00221"/>
    </source>
</evidence>
<keyword evidence="2" id="KW-0677">Repeat</keyword>
<dbReference type="PROSITE" id="PS00678">
    <property type="entry name" value="WD_REPEATS_1"/>
    <property type="match status" value="1"/>
</dbReference>
<dbReference type="SUPFAM" id="SSF50978">
    <property type="entry name" value="WD40 repeat-like"/>
    <property type="match status" value="1"/>
</dbReference>
<dbReference type="Pfam" id="PF00400">
    <property type="entry name" value="WD40"/>
    <property type="match status" value="5"/>
</dbReference>
<dbReference type="PROSITE" id="PS50294">
    <property type="entry name" value="WD_REPEATS_REGION"/>
    <property type="match status" value="2"/>
</dbReference>
<organism evidence="4 5">
    <name type="scientific">Linderina pennispora</name>
    <dbReference type="NCBI Taxonomy" id="61395"/>
    <lineage>
        <taxon>Eukaryota</taxon>
        <taxon>Fungi</taxon>
        <taxon>Fungi incertae sedis</taxon>
        <taxon>Zoopagomycota</taxon>
        <taxon>Kickxellomycotina</taxon>
        <taxon>Kickxellomycetes</taxon>
        <taxon>Kickxellales</taxon>
        <taxon>Kickxellaceae</taxon>
        <taxon>Linderina</taxon>
    </lineage>
</organism>
<keyword evidence="5" id="KW-1185">Reference proteome</keyword>
<dbReference type="Proteomes" id="UP000193922">
    <property type="component" value="Unassembled WGS sequence"/>
</dbReference>
<accession>A0A1Y1W589</accession>
<dbReference type="OrthoDB" id="538223at2759"/>
<dbReference type="InterPro" id="IPR015943">
    <property type="entry name" value="WD40/YVTN_repeat-like_dom_sf"/>
</dbReference>
<dbReference type="PANTHER" id="PTHR19879:SF9">
    <property type="entry name" value="TRANSCRIPTION INITIATION FACTOR TFIID SUBUNIT 5"/>
    <property type="match status" value="1"/>
</dbReference>
<dbReference type="RefSeq" id="XP_040742340.1">
    <property type="nucleotide sequence ID" value="XM_040884699.1"/>
</dbReference>
<protein>
    <submittedName>
        <fullName evidence="4">WD40 repeat-like protein</fullName>
    </submittedName>
</protein>
<gene>
    <name evidence="4" type="ORF">DL89DRAFT_224610</name>
</gene>
<dbReference type="InterPro" id="IPR001680">
    <property type="entry name" value="WD40_rpt"/>
</dbReference>
<dbReference type="AlphaFoldDB" id="A0A1Y1W589"/>
<sequence>MRGASVEPRDVVGKIDTRSNELHSIAIAGSGQLLASGGQENIVKVFDAETGESIYRLAGCLKGINHVEFNSDSSLLMAASSDNTARIWQLDTGRQYKSLSGHIGRVVKSRFSLDSSRVFTYSQDRTVKVWDLQRGLCVKTLFTVSSCHDISLLNTEGSRIVTAHMDNTIRTWDTLTGAKLQEANIHSEPVMSASVGRNGRWILTNSRDGSLHLVDSSTLDVEMTLTAPGYCPNRSYASASLSPDERFALAGSTDGRLYLWDLTAGGRLLNKMDVHRSPVCDSVWSPSGSRVFSAEQHRYVMMMQ</sequence>
<feature type="repeat" description="WD" evidence="3">
    <location>
        <begin position="99"/>
        <end position="140"/>
    </location>
</feature>
<dbReference type="InterPro" id="IPR036322">
    <property type="entry name" value="WD40_repeat_dom_sf"/>
</dbReference>
<evidence type="ECO:0000256" key="2">
    <source>
        <dbReference type="ARBA" id="ARBA00022737"/>
    </source>
</evidence>
<dbReference type="InterPro" id="IPR020472">
    <property type="entry name" value="WD40_PAC1"/>
</dbReference>
<evidence type="ECO:0000313" key="5">
    <source>
        <dbReference type="Proteomes" id="UP000193922"/>
    </source>
</evidence>
<feature type="repeat" description="WD" evidence="3">
    <location>
        <begin position="153"/>
        <end position="182"/>
    </location>
</feature>
<reference evidence="4 5" key="1">
    <citation type="submission" date="2016-07" db="EMBL/GenBank/DDBJ databases">
        <title>Pervasive Adenine N6-methylation of Active Genes in Fungi.</title>
        <authorList>
            <consortium name="DOE Joint Genome Institute"/>
            <person name="Mondo S.J."/>
            <person name="Dannebaum R.O."/>
            <person name="Kuo R.C."/>
            <person name="Labutti K."/>
            <person name="Haridas S."/>
            <person name="Kuo A."/>
            <person name="Salamov A."/>
            <person name="Ahrendt S.R."/>
            <person name="Lipzen A."/>
            <person name="Sullivan W."/>
            <person name="Andreopoulos W.B."/>
            <person name="Clum A."/>
            <person name="Lindquist E."/>
            <person name="Daum C."/>
            <person name="Ramamoorthy G.K."/>
            <person name="Gryganskyi A."/>
            <person name="Culley D."/>
            <person name="Magnuson J.K."/>
            <person name="James T.Y."/>
            <person name="O'Malley M.A."/>
            <person name="Stajich J.E."/>
            <person name="Spatafora J.W."/>
            <person name="Visel A."/>
            <person name="Grigoriev I.V."/>
        </authorList>
    </citation>
    <scope>NUCLEOTIDE SEQUENCE [LARGE SCALE GENOMIC DNA]</scope>
    <source>
        <strain evidence="4 5">ATCC 12442</strain>
    </source>
</reference>
<dbReference type="GeneID" id="63801347"/>
<dbReference type="CDD" id="cd00200">
    <property type="entry name" value="WD40"/>
    <property type="match status" value="1"/>
</dbReference>
<keyword evidence="1 3" id="KW-0853">WD repeat</keyword>
<proteinExistence type="predicted"/>
<feature type="repeat" description="WD" evidence="3">
    <location>
        <begin position="238"/>
        <end position="270"/>
    </location>
</feature>
<dbReference type="InterPro" id="IPR019775">
    <property type="entry name" value="WD40_repeat_CS"/>
</dbReference>
<feature type="repeat" description="WD" evidence="3">
    <location>
        <begin position="15"/>
        <end position="56"/>
    </location>
</feature>
<dbReference type="Gene3D" id="2.130.10.10">
    <property type="entry name" value="YVTN repeat-like/Quinoprotein amine dehydrogenase"/>
    <property type="match status" value="2"/>
</dbReference>
<dbReference type="STRING" id="61395.A0A1Y1W589"/>
<dbReference type="PROSITE" id="PS50082">
    <property type="entry name" value="WD_REPEATS_2"/>
    <property type="match status" value="5"/>
</dbReference>
<name>A0A1Y1W589_9FUNG</name>
<evidence type="ECO:0000256" key="1">
    <source>
        <dbReference type="ARBA" id="ARBA00022574"/>
    </source>
</evidence>
<comment type="caution">
    <text evidence="4">The sequence shown here is derived from an EMBL/GenBank/DDBJ whole genome shotgun (WGS) entry which is preliminary data.</text>
</comment>
<dbReference type="PRINTS" id="PR00320">
    <property type="entry name" value="GPROTEINBRPT"/>
</dbReference>
<dbReference type="EMBL" id="MCFD01000009">
    <property type="protein sequence ID" value="ORX68558.1"/>
    <property type="molecule type" value="Genomic_DNA"/>
</dbReference>
<feature type="repeat" description="WD" evidence="3">
    <location>
        <begin position="57"/>
        <end position="98"/>
    </location>
</feature>